<organism evidence="1 2">
    <name type="scientific">Cecembia lonarensis (strain CCUG 58316 / KCTC 22772 / LW9)</name>
    <dbReference type="NCBI Taxonomy" id="1225176"/>
    <lineage>
        <taxon>Bacteria</taxon>
        <taxon>Pseudomonadati</taxon>
        <taxon>Bacteroidota</taxon>
        <taxon>Cytophagia</taxon>
        <taxon>Cytophagales</taxon>
        <taxon>Cyclobacteriaceae</taxon>
        <taxon>Cecembia</taxon>
    </lineage>
</organism>
<reference evidence="1 2" key="1">
    <citation type="journal article" date="2012" name="J. Bacteriol.">
        <title>Draft Genome Sequence of Cecembia lonarensis Strain LW9T, Isolated from Lonar Lake, a Haloalkaline Lake in India.</title>
        <authorList>
            <person name="Shivaji S."/>
            <person name="Ara S."/>
            <person name="Singh A."/>
            <person name="Pinnaka A.K."/>
        </authorList>
    </citation>
    <scope>NUCLEOTIDE SEQUENCE [LARGE SCALE GENOMIC DNA]</scope>
    <source>
        <strain evidence="1 2">LW9</strain>
    </source>
</reference>
<accession>K1LAW8</accession>
<name>K1LAW8_CECL9</name>
<keyword evidence="2" id="KW-1185">Reference proteome</keyword>
<evidence type="ECO:0008006" key="3">
    <source>
        <dbReference type="Google" id="ProtNLM"/>
    </source>
</evidence>
<dbReference type="Proteomes" id="UP000004478">
    <property type="component" value="Unassembled WGS sequence"/>
</dbReference>
<evidence type="ECO:0000313" key="1">
    <source>
        <dbReference type="EMBL" id="EKB49392.1"/>
    </source>
</evidence>
<dbReference type="OrthoDB" id="9794147at2"/>
<dbReference type="RefSeq" id="WP_009184991.1">
    <property type="nucleotide sequence ID" value="NZ_AMGM01000026.1"/>
</dbReference>
<gene>
    <name evidence="1" type="ORF">B879_01961</name>
</gene>
<comment type="caution">
    <text evidence="1">The sequence shown here is derived from an EMBL/GenBank/DDBJ whole genome shotgun (WGS) entry which is preliminary data.</text>
</comment>
<dbReference type="AlphaFoldDB" id="K1LAW8"/>
<dbReference type="EMBL" id="AMGM01000026">
    <property type="protein sequence ID" value="EKB49392.1"/>
    <property type="molecule type" value="Genomic_DNA"/>
</dbReference>
<sequence length="173" mass="19708">MRVLLALFLVLLNPYKEEREVVVTKKMITVSGQTSIGGFDCDYAKNSLKDTLIIDSPLKSKELVFDIPVQEFSCGNFLLNRDFRKTIKAEDYPHARVRVKNLKSNYGHYSCDLSVDIVGKKLHYKDLPLKRVADGIRANLVLSFNELELEAPKKLGGLVKVEEELKLEFNLSF</sequence>
<proteinExistence type="predicted"/>
<protein>
    <recommendedName>
        <fullName evidence="3">Lipid/polyisoprenoid-binding YceI-like domain-containing protein</fullName>
    </recommendedName>
</protein>
<dbReference type="PATRIC" id="fig|1225176.3.peg.2090"/>
<evidence type="ECO:0000313" key="2">
    <source>
        <dbReference type="Proteomes" id="UP000004478"/>
    </source>
</evidence>